<keyword evidence="1" id="KW-0472">Membrane</keyword>
<name>A0A2H0KFC1_9BACT</name>
<gene>
    <name evidence="2" type="ORF">COV89_03100</name>
</gene>
<evidence type="ECO:0000256" key="1">
    <source>
        <dbReference type="SAM" id="Phobius"/>
    </source>
</evidence>
<sequence>MKNHTALFLILNFYALLTKSKSECEYGTAYLIRPASELPKNYELLITDHKHSVGTKKDQLFGAISFLIGYYVILGIIIKIILYIFTGKVFVPKKFKNIRF</sequence>
<organism evidence="2 3">
    <name type="scientific">Candidatus Shapirobacteria bacterium CG11_big_fil_rev_8_21_14_0_20_40_12</name>
    <dbReference type="NCBI Taxonomy" id="1974889"/>
    <lineage>
        <taxon>Bacteria</taxon>
        <taxon>Candidatus Shapironibacteriota</taxon>
    </lineage>
</organism>
<evidence type="ECO:0000313" key="3">
    <source>
        <dbReference type="Proteomes" id="UP000231371"/>
    </source>
</evidence>
<reference evidence="2 3" key="1">
    <citation type="submission" date="2017-09" db="EMBL/GenBank/DDBJ databases">
        <title>Depth-based differentiation of microbial function through sediment-hosted aquifers and enrichment of novel symbionts in the deep terrestrial subsurface.</title>
        <authorList>
            <person name="Probst A.J."/>
            <person name="Ladd B."/>
            <person name="Jarett J.K."/>
            <person name="Geller-Mcgrath D.E."/>
            <person name="Sieber C.M."/>
            <person name="Emerson J.B."/>
            <person name="Anantharaman K."/>
            <person name="Thomas B.C."/>
            <person name="Malmstrom R."/>
            <person name="Stieglmeier M."/>
            <person name="Klingl A."/>
            <person name="Woyke T."/>
            <person name="Ryan C.M."/>
            <person name="Banfield J.F."/>
        </authorList>
    </citation>
    <scope>NUCLEOTIDE SEQUENCE [LARGE SCALE GENOMIC DNA]</scope>
    <source>
        <strain evidence="2">CG11_big_fil_rev_8_21_14_0_20_40_12</strain>
    </source>
</reference>
<feature type="transmembrane region" description="Helical" evidence="1">
    <location>
        <begin position="60"/>
        <end position="85"/>
    </location>
</feature>
<evidence type="ECO:0000313" key="2">
    <source>
        <dbReference type="EMBL" id="PIQ69925.1"/>
    </source>
</evidence>
<keyword evidence="1" id="KW-0812">Transmembrane</keyword>
<proteinExistence type="predicted"/>
<keyword evidence="1" id="KW-1133">Transmembrane helix</keyword>
<dbReference type="AlphaFoldDB" id="A0A2H0KFC1"/>
<protein>
    <submittedName>
        <fullName evidence="2">Uncharacterized protein</fullName>
    </submittedName>
</protein>
<comment type="caution">
    <text evidence="2">The sequence shown here is derived from an EMBL/GenBank/DDBJ whole genome shotgun (WGS) entry which is preliminary data.</text>
</comment>
<dbReference type="EMBL" id="PCVI01000050">
    <property type="protein sequence ID" value="PIQ69925.1"/>
    <property type="molecule type" value="Genomic_DNA"/>
</dbReference>
<dbReference type="Proteomes" id="UP000231371">
    <property type="component" value="Unassembled WGS sequence"/>
</dbReference>
<accession>A0A2H0KFC1</accession>